<evidence type="ECO:0000313" key="2">
    <source>
        <dbReference type="Proteomes" id="UP000016934"/>
    </source>
</evidence>
<name>M2SPT5_COCSN</name>
<sequence length="217" mass="25252">PRTKQEVALLIETASCGNLLPKYKSAWYSFGFVCTTNEEDERRLAGLYAVLIGETYTPESFHELQNALETCNLAILFDTKGYGNFRELSTHLETFLVAPREQRPTVWRLKQFIHDADSTDPPACLQRDYGFKYCKQRDEVMCLKFIYSKMLEKMEVMELHSACVHGRLYETAIRMGVSIRTKDERLMKNDYPSPFIGFDNTSGLENYRKPLFKKQQK</sequence>
<dbReference type="RefSeq" id="XP_007704917.1">
    <property type="nucleotide sequence ID" value="XM_007706727.1"/>
</dbReference>
<dbReference type="GeneID" id="19140331"/>
<feature type="non-terminal residue" evidence="1">
    <location>
        <position position="217"/>
    </location>
</feature>
<reference evidence="2" key="2">
    <citation type="journal article" date="2013" name="PLoS Genet.">
        <title>Comparative genome structure, secondary metabolite, and effector coding capacity across Cochliobolus pathogens.</title>
        <authorList>
            <person name="Condon B.J."/>
            <person name="Leng Y."/>
            <person name="Wu D."/>
            <person name="Bushley K.E."/>
            <person name="Ohm R.A."/>
            <person name="Otillar R."/>
            <person name="Martin J."/>
            <person name="Schackwitz W."/>
            <person name="Grimwood J."/>
            <person name="MohdZainudin N."/>
            <person name="Xue C."/>
            <person name="Wang R."/>
            <person name="Manning V.A."/>
            <person name="Dhillon B."/>
            <person name="Tu Z.J."/>
            <person name="Steffenson B.J."/>
            <person name="Salamov A."/>
            <person name="Sun H."/>
            <person name="Lowry S."/>
            <person name="LaButti K."/>
            <person name="Han J."/>
            <person name="Copeland A."/>
            <person name="Lindquist E."/>
            <person name="Barry K."/>
            <person name="Schmutz J."/>
            <person name="Baker S.E."/>
            <person name="Ciuffetti L.M."/>
            <person name="Grigoriev I.V."/>
            <person name="Zhong S."/>
            <person name="Turgeon B.G."/>
        </authorList>
    </citation>
    <scope>NUCLEOTIDE SEQUENCE [LARGE SCALE GENOMIC DNA]</scope>
    <source>
        <strain evidence="2">ND90Pr / ATCC 201652</strain>
    </source>
</reference>
<dbReference type="eggNOG" id="ENOG502S8AN">
    <property type="taxonomic scope" value="Eukaryota"/>
</dbReference>
<dbReference type="AlphaFoldDB" id="M2SPT5"/>
<reference evidence="1 2" key="1">
    <citation type="journal article" date="2012" name="PLoS Pathog.">
        <title>Diverse lifestyles and strategies of plant pathogenesis encoded in the genomes of eighteen Dothideomycetes fungi.</title>
        <authorList>
            <person name="Ohm R.A."/>
            <person name="Feau N."/>
            <person name="Henrissat B."/>
            <person name="Schoch C.L."/>
            <person name="Horwitz B.A."/>
            <person name="Barry K.W."/>
            <person name="Condon B.J."/>
            <person name="Copeland A.C."/>
            <person name="Dhillon B."/>
            <person name="Glaser F."/>
            <person name="Hesse C.N."/>
            <person name="Kosti I."/>
            <person name="LaButti K."/>
            <person name="Lindquist E.A."/>
            <person name="Lucas S."/>
            <person name="Salamov A.A."/>
            <person name="Bradshaw R.E."/>
            <person name="Ciuffetti L."/>
            <person name="Hamelin R.C."/>
            <person name="Kema G.H.J."/>
            <person name="Lawrence C."/>
            <person name="Scott J.A."/>
            <person name="Spatafora J.W."/>
            <person name="Turgeon B.G."/>
            <person name="de Wit P.J.G.M."/>
            <person name="Zhong S."/>
            <person name="Goodwin S.B."/>
            <person name="Grigoriev I.V."/>
        </authorList>
    </citation>
    <scope>NUCLEOTIDE SEQUENCE [LARGE SCALE GENOMIC DNA]</scope>
    <source>
        <strain evidence="2">ND90Pr / ATCC 201652</strain>
    </source>
</reference>
<dbReference type="KEGG" id="bsc:COCSADRAFT_56518"/>
<dbReference type="HOGENOM" id="CLU_041565_0_0_1"/>
<organism evidence="1 2">
    <name type="scientific">Cochliobolus sativus (strain ND90Pr / ATCC 201652)</name>
    <name type="common">Common root rot and spot blotch fungus</name>
    <name type="synonym">Bipolaris sorokiniana</name>
    <dbReference type="NCBI Taxonomy" id="665912"/>
    <lineage>
        <taxon>Eukaryota</taxon>
        <taxon>Fungi</taxon>
        <taxon>Dikarya</taxon>
        <taxon>Ascomycota</taxon>
        <taxon>Pezizomycotina</taxon>
        <taxon>Dothideomycetes</taxon>
        <taxon>Pleosporomycetidae</taxon>
        <taxon>Pleosporales</taxon>
        <taxon>Pleosporineae</taxon>
        <taxon>Pleosporaceae</taxon>
        <taxon>Bipolaris</taxon>
    </lineage>
</organism>
<dbReference type="STRING" id="665912.M2SPT5"/>
<evidence type="ECO:0000313" key="1">
    <source>
        <dbReference type="EMBL" id="EMD59126.1"/>
    </source>
</evidence>
<keyword evidence="2" id="KW-1185">Reference proteome</keyword>
<dbReference type="EMBL" id="KB445653">
    <property type="protein sequence ID" value="EMD59126.1"/>
    <property type="molecule type" value="Genomic_DNA"/>
</dbReference>
<feature type="non-terminal residue" evidence="1">
    <location>
        <position position="1"/>
    </location>
</feature>
<dbReference type="Proteomes" id="UP000016934">
    <property type="component" value="Unassembled WGS sequence"/>
</dbReference>
<proteinExistence type="predicted"/>
<accession>M2SPT5</accession>
<protein>
    <submittedName>
        <fullName evidence="1">Uncharacterized protein</fullName>
    </submittedName>
</protein>
<gene>
    <name evidence="1" type="ORF">COCSADRAFT_56518</name>
</gene>
<dbReference type="OrthoDB" id="4851849at2759"/>
<dbReference type="OMA" id="AWYSFGF"/>